<dbReference type="OMA" id="CWREDEV"/>
<dbReference type="Pfam" id="PF12937">
    <property type="entry name" value="F-box-like"/>
    <property type="match status" value="1"/>
</dbReference>
<dbReference type="SUPFAM" id="SSF81383">
    <property type="entry name" value="F-box domain"/>
    <property type="match status" value="1"/>
</dbReference>
<reference evidence="4" key="3">
    <citation type="submission" date="2015-04" db="UniProtKB">
        <authorList>
            <consortium name="EnsemblPlants"/>
        </authorList>
    </citation>
    <scope>IDENTIFICATION</scope>
    <source>
        <strain evidence="4">cv. Jemalong A17</strain>
    </source>
</reference>
<sequence>MTKNNSNDSMFYEILVRIFTMLNVADLVVASMVCKSWNLACRAPELWRKLDLRSLSLRSLSVPLSPHAWIDEQSSNTMTQFLKYATSLSGENISCVIFNYCVYLRDVHLISIAERTPNLKRLVLPMSGEISKNGLEIAMRSWRCLESITITTSIYDFKFFDAIGKHCKNITSLKFACFFGQEEAESLVKYTPNLKFLSFRDMPINHRALCRVLNSLEHLDVVNLCHTDIIDYGLKLYSSHRNLLNRMNISCKIITCEKRSCLMCKNESTNDPTRQPSGILEEIRNWREDEIDSLAH</sequence>
<name>G7L1G5_MEDTR</name>
<dbReference type="InterPro" id="IPR032675">
    <property type="entry name" value="LRR_dom_sf"/>
</dbReference>
<dbReference type="Gramene" id="rna41374">
    <property type="protein sequence ID" value="RHN46841.1"/>
    <property type="gene ID" value="gene41374"/>
</dbReference>
<feature type="domain" description="F-box" evidence="1">
    <location>
        <begin position="4"/>
        <end position="50"/>
    </location>
</feature>
<gene>
    <name evidence="4" type="primary">11431916</name>
    <name evidence="2" type="ordered locus">MTR_7g075970</name>
    <name evidence="3" type="ORF">MtrunA17_Chr7g0246541</name>
</gene>
<evidence type="ECO:0000313" key="2">
    <source>
        <dbReference type="EMBL" id="AES80034.1"/>
    </source>
</evidence>
<dbReference type="SMART" id="SM00256">
    <property type="entry name" value="FBOX"/>
    <property type="match status" value="1"/>
</dbReference>
<reference evidence="2 5" key="2">
    <citation type="journal article" date="2014" name="BMC Genomics">
        <title>An improved genome release (version Mt4.0) for the model legume Medicago truncatula.</title>
        <authorList>
            <person name="Tang H."/>
            <person name="Krishnakumar V."/>
            <person name="Bidwell S."/>
            <person name="Rosen B."/>
            <person name="Chan A."/>
            <person name="Zhou S."/>
            <person name="Gentzbittel L."/>
            <person name="Childs K.L."/>
            <person name="Yandell M."/>
            <person name="Gundlach H."/>
            <person name="Mayer K.F."/>
            <person name="Schwartz D.C."/>
            <person name="Town C.D."/>
        </authorList>
    </citation>
    <scope>GENOME REANNOTATION</scope>
    <source>
        <strain evidence="4 5">cv. Jemalong A17</strain>
    </source>
</reference>
<reference evidence="2 5" key="1">
    <citation type="journal article" date="2011" name="Nature">
        <title>The Medicago genome provides insight into the evolution of rhizobial symbioses.</title>
        <authorList>
            <person name="Young N.D."/>
            <person name="Debelle F."/>
            <person name="Oldroyd G.E."/>
            <person name="Geurts R."/>
            <person name="Cannon S.B."/>
            <person name="Udvardi M.K."/>
            <person name="Benedito V.A."/>
            <person name="Mayer K.F."/>
            <person name="Gouzy J."/>
            <person name="Schoof H."/>
            <person name="Van de Peer Y."/>
            <person name="Proost S."/>
            <person name="Cook D.R."/>
            <person name="Meyers B.C."/>
            <person name="Spannagl M."/>
            <person name="Cheung F."/>
            <person name="De Mita S."/>
            <person name="Krishnakumar V."/>
            <person name="Gundlach H."/>
            <person name="Zhou S."/>
            <person name="Mudge J."/>
            <person name="Bharti A.K."/>
            <person name="Murray J.D."/>
            <person name="Naoumkina M.A."/>
            <person name="Rosen B."/>
            <person name="Silverstein K.A."/>
            <person name="Tang H."/>
            <person name="Rombauts S."/>
            <person name="Zhao P.X."/>
            <person name="Zhou P."/>
            <person name="Barbe V."/>
            <person name="Bardou P."/>
            <person name="Bechner M."/>
            <person name="Bellec A."/>
            <person name="Berger A."/>
            <person name="Berges H."/>
            <person name="Bidwell S."/>
            <person name="Bisseling T."/>
            <person name="Choisne N."/>
            <person name="Couloux A."/>
            <person name="Denny R."/>
            <person name="Deshpande S."/>
            <person name="Dai X."/>
            <person name="Doyle J.J."/>
            <person name="Dudez A.M."/>
            <person name="Farmer A.D."/>
            <person name="Fouteau S."/>
            <person name="Franken C."/>
            <person name="Gibelin C."/>
            <person name="Gish J."/>
            <person name="Goldstein S."/>
            <person name="Gonzalez A.J."/>
            <person name="Green P.J."/>
            <person name="Hallab A."/>
            <person name="Hartog M."/>
            <person name="Hua A."/>
            <person name="Humphray S.J."/>
            <person name="Jeong D.H."/>
            <person name="Jing Y."/>
            <person name="Jocker A."/>
            <person name="Kenton S.M."/>
            <person name="Kim D.J."/>
            <person name="Klee K."/>
            <person name="Lai H."/>
            <person name="Lang C."/>
            <person name="Lin S."/>
            <person name="Macmil S.L."/>
            <person name="Magdelenat G."/>
            <person name="Matthews L."/>
            <person name="McCorrison J."/>
            <person name="Monaghan E.L."/>
            <person name="Mun J.H."/>
            <person name="Najar F.Z."/>
            <person name="Nicholson C."/>
            <person name="Noirot C."/>
            <person name="O'Bleness M."/>
            <person name="Paule C.R."/>
            <person name="Poulain J."/>
            <person name="Prion F."/>
            <person name="Qin B."/>
            <person name="Qu C."/>
            <person name="Retzel E.F."/>
            <person name="Riddle C."/>
            <person name="Sallet E."/>
            <person name="Samain S."/>
            <person name="Samson N."/>
            <person name="Sanders I."/>
            <person name="Saurat O."/>
            <person name="Scarpelli C."/>
            <person name="Schiex T."/>
            <person name="Segurens B."/>
            <person name="Severin A.J."/>
            <person name="Sherrier D.J."/>
            <person name="Shi R."/>
            <person name="Sims S."/>
            <person name="Singer S.R."/>
            <person name="Sinharoy S."/>
            <person name="Sterck L."/>
            <person name="Viollet A."/>
            <person name="Wang B.B."/>
            <person name="Wang K."/>
            <person name="Wang M."/>
            <person name="Wang X."/>
            <person name="Warfsmann J."/>
            <person name="Weissenbach J."/>
            <person name="White D.D."/>
            <person name="White J.D."/>
            <person name="Wiley G.B."/>
            <person name="Wincker P."/>
            <person name="Xing Y."/>
            <person name="Yang L."/>
            <person name="Yao Z."/>
            <person name="Ying F."/>
            <person name="Zhai J."/>
            <person name="Zhou L."/>
            <person name="Zuber A."/>
            <person name="Denarie J."/>
            <person name="Dixon R.A."/>
            <person name="May G.D."/>
            <person name="Schwartz D.C."/>
            <person name="Rogers J."/>
            <person name="Quetier F."/>
            <person name="Town C.D."/>
            <person name="Roe B.A."/>
        </authorList>
    </citation>
    <scope>NUCLEOTIDE SEQUENCE [LARGE SCALE GENOMIC DNA]</scope>
    <source>
        <strain evidence="2">A17</strain>
        <strain evidence="4 5">cv. Jemalong A17</strain>
    </source>
</reference>
<dbReference type="PROSITE" id="PS50181">
    <property type="entry name" value="FBOX"/>
    <property type="match status" value="1"/>
</dbReference>
<accession>G7L1G5</accession>
<evidence type="ECO:0000313" key="4">
    <source>
        <dbReference type="EnsemblPlants" id="AES80034"/>
    </source>
</evidence>
<dbReference type="PANTHER" id="PTHR38926">
    <property type="entry name" value="F-BOX DOMAIN CONTAINING PROTEIN, EXPRESSED"/>
    <property type="match status" value="1"/>
</dbReference>
<dbReference type="EnsemblPlants" id="AES80034">
    <property type="protein sequence ID" value="AES80034"/>
    <property type="gene ID" value="MTR_7g075970"/>
</dbReference>
<dbReference type="EMBL" id="CM001223">
    <property type="protein sequence ID" value="AES80034.1"/>
    <property type="molecule type" value="Genomic_DNA"/>
</dbReference>
<dbReference type="PANTHER" id="PTHR38926:SF10">
    <property type="entry name" value="F-BOX DOMAIN-CONTAINING PROTEIN"/>
    <property type="match status" value="1"/>
</dbReference>
<evidence type="ECO:0000313" key="6">
    <source>
        <dbReference type="Proteomes" id="UP000265566"/>
    </source>
</evidence>
<evidence type="ECO:0000259" key="1">
    <source>
        <dbReference type="PROSITE" id="PS50181"/>
    </source>
</evidence>
<dbReference type="Proteomes" id="UP000002051">
    <property type="component" value="Unassembled WGS sequence"/>
</dbReference>
<dbReference type="Gene3D" id="3.80.10.10">
    <property type="entry name" value="Ribonuclease Inhibitor"/>
    <property type="match status" value="1"/>
</dbReference>
<dbReference type="Proteomes" id="UP000265566">
    <property type="component" value="Chromosome 7"/>
</dbReference>
<dbReference type="InterPro" id="IPR001810">
    <property type="entry name" value="F-box_dom"/>
</dbReference>
<dbReference type="eggNOG" id="KOG1947">
    <property type="taxonomic scope" value="Eukaryota"/>
</dbReference>
<evidence type="ECO:0000313" key="3">
    <source>
        <dbReference type="EMBL" id="RHN46841.1"/>
    </source>
</evidence>
<dbReference type="HOGENOM" id="CLU_050941_2_0_1"/>
<dbReference type="KEGG" id="mtr:11431916"/>
<keyword evidence="5" id="KW-1185">Reference proteome</keyword>
<evidence type="ECO:0000313" key="5">
    <source>
        <dbReference type="Proteomes" id="UP000002051"/>
    </source>
</evidence>
<proteinExistence type="predicted"/>
<dbReference type="SUPFAM" id="SSF52047">
    <property type="entry name" value="RNI-like"/>
    <property type="match status" value="1"/>
</dbReference>
<dbReference type="STRING" id="3880.G7L1G5"/>
<organism evidence="2 5">
    <name type="scientific">Medicago truncatula</name>
    <name type="common">Barrel medic</name>
    <name type="synonym">Medicago tribuloides</name>
    <dbReference type="NCBI Taxonomy" id="3880"/>
    <lineage>
        <taxon>Eukaryota</taxon>
        <taxon>Viridiplantae</taxon>
        <taxon>Streptophyta</taxon>
        <taxon>Embryophyta</taxon>
        <taxon>Tracheophyta</taxon>
        <taxon>Spermatophyta</taxon>
        <taxon>Magnoliopsida</taxon>
        <taxon>eudicotyledons</taxon>
        <taxon>Gunneridae</taxon>
        <taxon>Pentapetalae</taxon>
        <taxon>rosids</taxon>
        <taxon>fabids</taxon>
        <taxon>Fabales</taxon>
        <taxon>Fabaceae</taxon>
        <taxon>Papilionoideae</taxon>
        <taxon>50 kb inversion clade</taxon>
        <taxon>NPAAA clade</taxon>
        <taxon>Hologalegina</taxon>
        <taxon>IRL clade</taxon>
        <taxon>Trifolieae</taxon>
        <taxon>Medicago</taxon>
    </lineage>
</organism>
<dbReference type="EMBL" id="PSQE01000007">
    <property type="protein sequence ID" value="RHN46841.1"/>
    <property type="molecule type" value="Genomic_DNA"/>
</dbReference>
<dbReference type="OrthoDB" id="1390446at2759"/>
<dbReference type="GO" id="GO:1905761">
    <property type="term" value="F:SCF ubiquitin ligase complex binding"/>
    <property type="evidence" value="ECO:0000318"/>
    <property type="project" value="GO_Central"/>
</dbReference>
<dbReference type="AlphaFoldDB" id="G7L1G5"/>
<reference evidence="3" key="5">
    <citation type="journal article" date="2018" name="Nat. Plants">
        <title>Whole-genome landscape of Medicago truncatula symbiotic genes.</title>
        <authorList>
            <person name="Pecrix Y."/>
            <person name="Gamas P."/>
            <person name="Carrere S."/>
        </authorList>
    </citation>
    <scope>NUCLEOTIDE SEQUENCE</scope>
    <source>
        <tissue evidence="3">Leaves</tissue>
    </source>
</reference>
<dbReference type="PaxDb" id="3880-AES80034"/>
<protein>
    <submittedName>
        <fullName evidence="2">F-box/LRR plant protein</fullName>
    </submittedName>
    <submittedName>
        <fullName evidence="3">Putative F-box domain, leucine-rich repeat domain, L domain-containing protein</fullName>
    </submittedName>
</protein>
<dbReference type="InterPro" id="IPR036047">
    <property type="entry name" value="F-box-like_dom_sf"/>
</dbReference>
<reference evidence="6" key="4">
    <citation type="journal article" date="2018" name="Nat. Plants">
        <title>Whole-genome landscape of Medicago truncatula symbiotic genes.</title>
        <authorList>
            <person name="Pecrix Y."/>
            <person name="Staton S.E."/>
            <person name="Sallet E."/>
            <person name="Lelandais-Briere C."/>
            <person name="Moreau S."/>
            <person name="Carrere S."/>
            <person name="Blein T."/>
            <person name="Jardinaud M.F."/>
            <person name="Latrasse D."/>
            <person name="Zouine M."/>
            <person name="Zahm M."/>
            <person name="Kreplak J."/>
            <person name="Mayjonade B."/>
            <person name="Satge C."/>
            <person name="Perez M."/>
            <person name="Cauet S."/>
            <person name="Marande W."/>
            <person name="Chantry-Darmon C."/>
            <person name="Lopez-Roques C."/>
            <person name="Bouchez O."/>
            <person name="Berard A."/>
            <person name="Debelle F."/>
            <person name="Munos S."/>
            <person name="Bendahmane A."/>
            <person name="Berges H."/>
            <person name="Niebel A."/>
            <person name="Buitink J."/>
            <person name="Frugier F."/>
            <person name="Benhamed M."/>
            <person name="Crespi M."/>
            <person name="Gouzy J."/>
            <person name="Gamas P."/>
        </authorList>
    </citation>
    <scope>NUCLEOTIDE SEQUENCE [LARGE SCALE GENOMIC DNA]</scope>
    <source>
        <strain evidence="6">cv. Jemalong A17</strain>
    </source>
</reference>